<accession>A0ABQ2GG33</accession>
<protein>
    <submittedName>
        <fullName evidence="2">Uncharacterized protein</fullName>
    </submittedName>
</protein>
<comment type="caution">
    <text evidence="2">The sequence shown here is derived from an EMBL/GenBank/DDBJ whole genome shotgun (WGS) entry which is preliminary data.</text>
</comment>
<dbReference type="EMBL" id="BMNW01000001">
    <property type="protein sequence ID" value="GGL94800.1"/>
    <property type="molecule type" value="Genomic_DNA"/>
</dbReference>
<dbReference type="Proteomes" id="UP000616499">
    <property type="component" value="Unassembled WGS sequence"/>
</dbReference>
<keyword evidence="1" id="KW-1133">Transmembrane helix</keyword>
<sequence length="65" mass="7057">MNHNTALVFILLFSAMLITGFARNQHPIGLALLWAGTLGMLGLIVVIITRALSICSSLEAFFHLC</sequence>
<keyword evidence="1" id="KW-0812">Transmembrane</keyword>
<organism evidence="2 3">
    <name type="scientific">Pseudomonas asuensis</name>
    <dbReference type="NCBI Taxonomy" id="1825787"/>
    <lineage>
        <taxon>Bacteria</taxon>
        <taxon>Pseudomonadati</taxon>
        <taxon>Pseudomonadota</taxon>
        <taxon>Gammaproteobacteria</taxon>
        <taxon>Pseudomonadales</taxon>
        <taxon>Pseudomonadaceae</taxon>
        <taxon>Pseudomonas</taxon>
    </lineage>
</organism>
<feature type="transmembrane region" description="Helical" evidence="1">
    <location>
        <begin position="32"/>
        <end position="52"/>
    </location>
</feature>
<evidence type="ECO:0000313" key="3">
    <source>
        <dbReference type="Proteomes" id="UP000616499"/>
    </source>
</evidence>
<proteinExistence type="predicted"/>
<gene>
    <name evidence="2" type="ORF">GCM10009425_02240</name>
</gene>
<reference evidence="3" key="1">
    <citation type="journal article" date="2019" name="Int. J. Syst. Evol. Microbiol.">
        <title>The Global Catalogue of Microorganisms (GCM) 10K type strain sequencing project: providing services to taxonomists for standard genome sequencing and annotation.</title>
        <authorList>
            <consortium name="The Broad Institute Genomics Platform"/>
            <consortium name="The Broad Institute Genome Sequencing Center for Infectious Disease"/>
            <person name="Wu L."/>
            <person name="Ma J."/>
        </authorList>
    </citation>
    <scope>NUCLEOTIDE SEQUENCE [LARGE SCALE GENOMIC DNA]</scope>
    <source>
        <strain evidence="3">JCM 13501</strain>
    </source>
</reference>
<name>A0ABQ2GG33_9PSED</name>
<evidence type="ECO:0000313" key="2">
    <source>
        <dbReference type="EMBL" id="GGL94800.1"/>
    </source>
</evidence>
<dbReference type="RefSeq" id="WP_188864228.1">
    <property type="nucleotide sequence ID" value="NZ_BMNW01000001.1"/>
</dbReference>
<keyword evidence="1" id="KW-0472">Membrane</keyword>
<evidence type="ECO:0000256" key="1">
    <source>
        <dbReference type="SAM" id="Phobius"/>
    </source>
</evidence>
<keyword evidence="3" id="KW-1185">Reference proteome</keyword>